<dbReference type="PANTHER" id="PTHR16356">
    <property type="entry name" value="TRANSMEMBRANE AND COILED-COIL DOMAIN-CONTAINING PROTEIN 6 TMCO6"/>
    <property type="match status" value="1"/>
</dbReference>
<dbReference type="GeneID" id="106674215"/>
<dbReference type="RefSeq" id="XP_014262310.1">
    <property type="nucleotide sequence ID" value="XM_014406824.2"/>
</dbReference>
<dbReference type="InterPro" id="IPR011989">
    <property type="entry name" value="ARM-like"/>
</dbReference>
<evidence type="ECO:0000313" key="1">
    <source>
        <dbReference type="EnsemblMetazoa" id="XP_014262310.1"/>
    </source>
</evidence>
<accession>A0A8I6SDA4</accession>
<dbReference type="OMA" id="IRILAHH"/>
<organism evidence="1 2">
    <name type="scientific">Cimex lectularius</name>
    <name type="common">Bed bug</name>
    <name type="synonym">Acanthia lectularia</name>
    <dbReference type="NCBI Taxonomy" id="79782"/>
    <lineage>
        <taxon>Eukaryota</taxon>
        <taxon>Metazoa</taxon>
        <taxon>Ecdysozoa</taxon>
        <taxon>Arthropoda</taxon>
        <taxon>Hexapoda</taxon>
        <taxon>Insecta</taxon>
        <taxon>Pterygota</taxon>
        <taxon>Neoptera</taxon>
        <taxon>Paraneoptera</taxon>
        <taxon>Hemiptera</taxon>
        <taxon>Heteroptera</taxon>
        <taxon>Panheteroptera</taxon>
        <taxon>Cimicomorpha</taxon>
        <taxon>Cimicidae</taxon>
        <taxon>Cimex</taxon>
    </lineage>
</organism>
<dbReference type="PANTHER" id="PTHR16356:SF1">
    <property type="entry name" value="TRANSMEMBRANE AND COILED-COIL DOMAIN-CONTAINING PROTEIN 6"/>
    <property type="match status" value="1"/>
</dbReference>
<dbReference type="Proteomes" id="UP000494040">
    <property type="component" value="Unassembled WGS sequence"/>
</dbReference>
<protein>
    <submittedName>
        <fullName evidence="1">Uncharacterized protein</fullName>
    </submittedName>
</protein>
<reference evidence="1" key="1">
    <citation type="submission" date="2022-01" db="UniProtKB">
        <authorList>
            <consortium name="EnsemblMetazoa"/>
        </authorList>
    </citation>
    <scope>IDENTIFICATION</scope>
</reference>
<dbReference type="AlphaFoldDB" id="A0A8I6SDA4"/>
<dbReference type="SUPFAM" id="SSF48371">
    <property type="entry name" value="ARM repeat"/>
    <property type="match status" value="1"/>
</dbReference>
<dbReference type="InterPro" id="IPR016024">
    <property type="entry name" value="ARM-type_fold"/>
</dbReference>
<sequence length="364" mass="41069">MAEETENPSVNIRVKLRSNAAQERIKRRQELFDMHRDLSSKFQLQKSYGESDVVKAAACIVGHGKDKEDAFAVLKAAFIQDESLIVAFMKIEGALHSLVGYLLSRNSYEQLLATECCCNLSLGDGKTCYKLAKAATPYLITILQGCNYKLMDVAIETLSNLAGTGEKTSRLLYSQGILEAFQRTIKFPELGELTAKALVMLTKSLKMTLKDDEVLAVVNSVHPYFVSSVHVQWLLYHLSSVKYIIPKLLEKEIPGTIIYNLDKLESLCSKNIMSVTAQVRTLGNLSIDANGYTANVILDNWEIMLKTMRIFMNSSYKHLCKELFWVLGTMLRHDSPDVQQKLITRARDLQWLNVYTFHSAAPRI</sequence>
<dbReference type="EnsemblMetazoa" id="XM_014406824.2">
    <property type="protein sequence ID" value="XP_014262310.1"/>
    <property type="gene ID" value="LOC106674215"/>
</dbReference>
<dbReference type="Gene3D" id="1.25.10.10">
    <property type="entry name" value="Leucine-rich Repeat Variant"/>
    <property type="match status" value="1"/>
</dbReference>
<evidence type="ECO:0000313" key="2">
    <source>
        <dbReference type="Proteomes" id="UP000494040"/>
    </source>
</evidence>
<dbReference type="KEGG" id="clec:106674215"/>
<keyword evidence="2" id="KW-1185">Reference proteome</keyword>
<name>A0A8I6SDA4_CIMLE</name>
<proteinExistence type="predicted"/>
<dbReference type="OrthoDB" id="21522at2759"/>